<protein>
    <recommendedName>
        <fullName evidence="8">Carbamoyl phosphate synthase small chain</fullName>
        <ecNumber evidence="8">6.3.5.5</ecNumber>
    </recommendedName>
    <alternativeName>
        <fullName evidence="8">Carbamoyl phosphate synthetase glutamine chain</fullName>
    </alternativeName>
</protein>
<dbReference type="Gene3D" id="3.50.30.20">
    <property type="entry name" value="Carbamoyl-phosphate synthase small subunit, N-terminal domain"/>
    <property type="match status" value="1"/>
</dbReference>
<feature type="binding site" evidence="8">
    <location>
        <position position="272"/>
    </location>
    <ligand>
        <name>L-glutamine</name>
        <dbReference type="ChEBI" id="CHEBI:58359"/>
    </ligand>
</feature>
<feature type="domain" description="Carbamoyl-phosphate synthase small subunit N-terminal" evidence="9">
    <location>
        <begin position="5"/>
        <end position="135"/>
    </location>
</feature>
<evidence type="ECO:0000256" key="8">
    <source>
        <dbReference type="HAMAP-Rule" id="MF_01209"/>
    </source>
</evidence>
<dbReference type="InterPro" id="IPR006274">
    <property type="entry name" value="CarbamoylP_synth_ssu"/>
</dbReference>
<dbReference type="PRINTS" id="PR00096">
    <property type="entry name" value="GATASE"/>
</dbReference>
<keyword evidence="5 8" id="KW-0067">ATP-binding</keyword>
<keyword evidence="4 8" id="KW-0547">Nucleotide-binding</keyword>
<feature type="binding site" evidence="8">
    <location>
        <position position="245"/>
    </location>
    <ligand>
        <name>L-glutamine</name>
        <dbReference type="ChEBI" id="CHEBI:58359"/>
    </ligand>
</feature>
<comment type="caution">
    <text evidence="10">The sequence shown here is derived from an EMBL/GenBank/DDBJ whole genome shotgun (WGS) entry which is preliminary data.</text>
</comment>
<dbReference type="Pfam" id="PF00117">
    <property type="entry name" value="GATase"/>
    <property type="match status" value="1"/>
</dbReference>
<feature type="binding site" evidence="8">
    <location>
        <position position="275"/>
    </location>
    <ligand>
        <name>L-glutamine</name>
        <dbReference type="ChEBI" id="CHEBI:58359"/>
    </ligand>
</feature>
<dbReference type="NCBIfam" id="NF009475">
    <property type="entry name" value="PRK12838.1"/>
    <property type="match status" value="1"/>
</dbReference>
<dbReference type="GO" id="GO:0004088">
    <property type="term" value="F:carbamoyl-phosphate synthase (glutamine-hydrolyzing) activity"/>
    <property type="evidence" value="ECO:0007669"/>
    <property type="project" value="UniProtKB-EC"/>
</dbReference>
<dbReference type="InterPro" id="IPR029062">
    <property type="entry name" value="Class_I_gatase-like"/>
</dbReference>
<gene>
    <name evidence="8 10" type="primary">carA</name>
    <name evidence="10" type="ORF">ACFPTN_18045</name>
</gene>
<dbReference type="HAMAP" id="MF_01209">
    <property type="entry name" value="CPSase_S_chain"/>
    <property type="match status" value="1"/>
</dbReference>
<evidence type="ECO:0000256" key="2">
    <source>
        <dbReference type="ARBA" id="ARBA00007800"/>
    </source>
</evidence>
<evidence type="ECO:0000256" key="6">
    <source>
        <dbReference type="ARBA" id="ARBA00022962"/>
    </source>
</evidence>
<sequence>MTASLPALLALADGTVFHGKGIGAVGSTVGEVVFNTSMSGYQEILTDPSYSRQIVTLTYPHIGNTGINREDVESTRVHAAGLVIRDLPLLPSNFRMEQRLDAYLRAENVVAIAGLDTRKLTRVLREKGAQAGCIVTAAEGAPLDAEAAVAAARAFPGLAGMDLAKVVSAPQAYDWTESEWVLGKGYGKVERARFNVVAYDFGVKFNILRMLAERGCRLTVVPAQTPAKDVLAMKPDGVFLSNGPGDPEACDYAIDAVREIIESKVPTFGICLGHQFLALASGAKTVKMKFGHHGANHPVKDLDSGQVLITSQNHGFAVDPATMPGNLRVTHQSLFDGSNQGLARTDVPAFSFQGHPEASPGPHDVAYLFDRFVRLMEAAR</sequence>
<dbReference type="InterPro" id="IPR036480">
    <property type="entry name" value="CarbP_synth_ssu_N_sf"/>
</dbReference>
<dbReference type="EC" id="6.3.5.5" evidence="8"/>
<dbReference type="InterPro" id="IPR050472">
    <property type="entry name" value="Anth_synth/Amidotransfase"/>
</dbReference>
<evidence type="ECO:0000313" key="10">
    <source>
        <dbReference type="EMBL" id="MFC5771285.1"/>
    </source>
</evidence>
<feature type="active site" description="Nucleophile" evidence="8">
    <location>
        <position position="271"/>
    </location>
</feature>
<keyword evidence="6 8" id="KW-0315">Glutamine amidotransferase</keyword>
<feature type="active site" evidence="8">
    <location>
        <position position="357"/>
    </location>
</feature>
<comment type="pathway">
    <text evidence="8">Pyrimidine metabolism; UMP biosynthesis via de novo pathway; (S)-dihydroorotate from bicarbonate: step 1/3.</text>
</comment>
<evidence type="ECO:0000313" key="11">
    <source>
        <dbReference type="Proteomes" id="UP001595974"/>
    </source>
</evidence>
<dbReference type="Gene3D" id="3.40.50.880">
    <property type="match status" value="1"/>
</dbReference>
<dbReference type="EMBL" id="JBHSOG010000094">
    <property type="protein sequence ID" value="MFC5771285.1"/>
    <property type="molecule type" value="Genomic_DNA"/>
</dbReference>
<comment type="similarity">
    <text evidence="2 8">Belongs to the CarA family.</text>
</comment>
<evidence type="ECO:0000256" key="7">
    <source>
        <dbReference type="ARBA" id="ARBA00048816"/>
    </source>
</evidence>
<feature type="binding site" evidence="8">
    <location>
        <position position="313"/>
    </location>
    <ligand>
        <name>L-glutamine</name>
        <dbReference type="ChEBI" id="CHEBI:58359"/>
    </ligand>
</feature>
<feature type="binding site" evidence="8">
    <location>
        <position position="315"/>
    </location>
    <ligand>
        <name>L-glutamine</name>
        <dbReference type="ChEBI" id="CHEBI:58359"/>
    </ligand>
</feature>
<proteinExistence type="inferred from homology"/>
<keyword evidence="11" id="KW-1185">Reference proteome</keyword>
<evidence type="ECO:0000256" key="3">
    <source>
        <dbReference type="ARBA" id="ARBA00022598"/>
    </source>
</evidence>
<keyword evidence="3 8" id="KW-0436">Ligase</keyword>
<comment type="subunit">
    <text evidence="8">Composed of two chains; the small (or glutamine) chain promotes the hydrolysis of glutamine to ammonia, which is used by the large (or ammonia) chain to synthesize carbamoyl phosphate. Tetramer of heterodimers (alpha,beta)4.</text>
</comment>
<organism evidence="10 11">
    <name type="scientific">Thauera sinica</name>
    <dbReference type="NCBI Taxonomy" id="2665146"/>
    <lineage>
        <taxon>Bacteria</taxon>
        <taxon>Pseudomonadati</taxon>
        <taxon>Pseudomonadota</taxon>
        <taxon>Betaproteobacteria</taxon>
        <taxon>Rhodocyclales</taxon>
        <taxon>Zoogloeaceae</taxon>
        <taxon>Thauera</taxon>
    </lineage>
</organism>
<dbReference type="InterPro" id="IPR035686">
    <property type="entry name" value="CPSase_GATase1"/>
</dbReference>
<dbReference type="PANTHER" id="PTHR43418">
    <property type="entry name" value="MULTIFUNCTIONAL TRYPTOPHAN BIOSYNTHESIS PROTEIN-RELATED"/>
    <property type="match status" value="1"/>
</dbReference>
<dbReference type="PROSITE" id="PS51273">
    <property type="entry name" value="GATASE_TYPE_1"/>
    <property type="match status" value="1"/>
</dbReference>
<comment type="pathway">
    <text evidence="1 8">Amino-acid biosynthesis; L-arginine biosynthesis; carbamoyl phosphate from bicarbonate: step 1/1.</text>
</comment>
<comment type="function">
    <text evidence="8">Small subunit of the glutamine-dependent carbamoyl phosphate synthetase (CPSase). CPSase catalyzes the formation of carbamoyl phosphate from the ammonia moiety of glutamine, carbonate, and phosphate donated by ATP, constituting the first step of 2 biosynthetic pathways, one leading to arginine and/or urea and the other to pyrimidine nucleotides. The small subunit (glutamine amidotransferase) binds and cleaves glutamine to supply the large subunit with the substrate ammonia.</text>
</comment>
<dbReference type="Pfam" id="PF00988">
    <property type="entry name" value="CPSase_sm_chain"/>
    <property type="match status" value="1"/>
</dbReference>
<accession>A0ABW1AVL2</accession>
<evidence type="ECO:0000256" key="1">
    <source>
        <dbReference type="ARBA" id="ARBA00005077"/>
    </source>
</evidence>
<dbReference type="SMART" id="SM01097">
    <property type="entry name" value="CPSase_sm_chain"/>
    <property type="match status" value="1"/>
</dbReference>
<keyword evidence="8" id="KW-0665">Pyrimidine biosynthesis</keyword>
<comment type="catalytic activity">
    <reaction evidence="8">
        <text>L-glutamine + H2O = L-glutamate + NH4(+)</text>
        <dbReference type="Rhea" id="RHEA:15889"/>
        <dbReference type="ChEBI" id="CHEBI:15377"/>
        <dbReference type="ChEBI" id="CHEBI:28938"/>
        <dbReference type="ChEBI" id="CHEBI:29985"/>
        <dbReference type="ChEBI" id="CHEBI:58359"/>
    </reaction>
</comment>
<feature type="binding site" evidence="8">
    <location>
        <position position="316"/>
    </location>
    <ligand>
        <name>L-glutamine</name>
        <dbReference type="ChEBI" id="CHEBI:58359"/>
    </ligand>
</feature>
<dbReference type="PRINTS" id="PR00099">
    <property type="entry name" value="CPSGATASE"/>
</dbReference>
<dbReference type="SUPFAM" id="SSF52317">
    <property type="entry name" value="Class I glutamine amidotransferase-like"/>
    <property type="match status" value="1"/>
</dbReference>
<evidence type="ECO:0000256" key="5">
    <source>
        <dbReference type="ARBA" id="ARBA00022840"/>
    </source>
</evidence>
<dbReference type="PANTHER" id="PTHR43418:SF7">
    <property type="entry name" value="CARBAMOYL-PHOSPHATE SYNTHASE SMALL CHAIN"/>
    <property type="match status" value="1"/>
</dbReference>
<feature type="binding site" evidence="8">
    <location>
        <position position="243"/>
    </location>
    <ligand>
        <name>L-glutamine</name>
        <dbReference type="ChEBI" id="CHEBI:58359"/>
    </ligand>
</feature>
<dbReference type="CDD" id="cd01744">
    <property type="entry name" value="GATase1_CPSase"/>
    <property type="match status" value="1"/>
</dbReference>
<dbReference type="InterPro" id="IPR002474">
    <property type="entry name" value="CarbamoylP_synth_ssu_N"/>
</dbReference>
<feature type="active site" evidence="8">
    <location>
        <position position="355"/>
    </location>
</feature>
<reference evidence="11" key="1">
    <citation type="journal article" date="2019" name="Int. J. Syst. Evol. Microbiol.">
        <title>The Global Catalogue of Microorganisms (GCM) 10K type strain sequencing project: providing services to taxonomists for standard genome sequencing and annotation.</title>
        <authorList>
            <consortium name="The Broad Institute Genomics Platform"/>
            <consortium name="The Broad Institute Genome Sequencing Center for Infectious Disease"/>
            <person name="Wu L."/>
            <person name="Ma J."/>
        </authorList>
    </citation>
    <scope>NUCLEOTIDE SEQUENCE [LARGE SCALE GENOMIC DNA]</scope>
    <source>
        <strain evidence="11">SHR3</strain>
    </source>
</reference>
<comment type="catalytic activity">
    <reaction evidence="7 8">
        <text>hydrogencarbonate + L-glutamine + 2 ATP + H2O = carbamoyl phosphate + L-glutamate + 2 ADP + phosphate + 2 H(+)</text>
        <dbReference type="Rhea" id="RHEA:18633"/>
        <dbReference type="ChEBI" id="CHEBI:15377"/>
        <dbReference type="ChEBI" id="CHEBI:15378"/>
        <dbReference type="ChEBI" id="CHEBI:17544"/>
        <dbReference type="ChEBI" id="CHEBI:29985"/>
        <dbReference type="ChEBI" id="CHEBI:30616"/>
        <dbReference type="ChEBI" id="CHEBI:43474"/>
        <dbReference type="ChEBI" id="CHEBI:58228"/>
        <dbReference type="ChEBI" id="CHEBI:58359"/>
        <dbReference type="ChEBI" id="CHEBI:456216"/>
        <dbReference type="EC" id="6.3.5.5"/>
    </reaction>
</comment>
<dbReference type="Proteomes" id="UP001595974">
    <property type="component" value="Unassembled WGS sequence"/>
</dbReference>
<feature type="region of interest" description="CPSase" evidence="8">
    <location>
        <begin position="1"/>
        <end position="194"/>
    </location>
</feature>
<evidence type="ECO:0000259" key="9">
    <source>
        <dbReference type="SMART" id="SM01097"/>
    </source>
</evidence>
<keyword evidence="8" id="KW-0028">Amino-acid biosynthesis</keyword>
<keyword evidence="8" id="KW-0055">Arginine biosynthesis</keyword>
<name>A0ABW1AVL2_9RHOO</name>
<dbReference type="InterPro" id="IPR017926">
    <property type="entry name" value="GATASE"/>
</dbReference>
<feature type="binding site" evidence="8">
    <location>
        <position position="49"/>
    </location>
    <ligand>
        <name>L-glutamine</name>
        <dbReference type="ChEBI" id="CHEBI:58359"/>
    </ligand>
</feature>
<dbReference type="NCBIfam" id="TIGR01368">
    <property type="entry name" value="CPSaseIIsmall"/>
    <property type="match status" value="1"/>
</dbReference>
<dbReference type="PRINTS" id="PR00097">
    <property type="entry name" value="ANTSNTHASEII"/>
</dbReference>
<dbReference type="RefSeq" id="WP_096448217.1">
    <property type="nucleotide sequence ID" value="NZ_JBHSOG010000094.1"/>
</dbReference>
<evidence type="ECO:0000256" key="4">
    <source>
        <dbReference type="ARBA" id="ARBA00022741"/>
    </source>
</evidence>
<dbReference type="SUPFAM" id="SSF52021">
    <property type="entry name" value="Carbamoyl phosphate synthetase, small subunit N-terminal domain"/>
    <property type="match status" value="1"/>
</dbReference>